<evidence type="ECO:0000256" key="1">
    <source>
        <dbReference type="PROSITE-ProRule" id="PRU00047"/>
    </source>
</evidence>
<feature type="domain" description="CCHC-type" evidence="2">
    <location>
        <begin position="186"/>
        <end position="199"/>
    </location>
</feature>
<gene>
    <name evidence="3" type="ORF">Cgig2_015047</name>
</gene>
<dbReference type="InterPro" id="IPR040256">
    <property type="entry name" value="At4g02000-like"/>
</dbReference>
<comment type="caution">
    <text evidence="3">The sequence shown here is derived from an EMBL/GenBank/DDBJ whole genome shotgun (WGS) entry which is preliminary data.</text>
</comment>
<dbReference type="PANTHER" id="PTHR31286">
    <property type="entry name" value="GLYCINE-RICH CELL WALL STRUCTURAL PROTEIN 1.8-LIKE"/>
    <property type="match status" value="1"/>
</dbReference>
<dbReference type="PROSITE" id="PS50158">
    <property type="entry name" value="ZF_CCHC"/>
    <property type="match status" value="1"/>
</dbReference>
<evidence type="ECO:0000313" key="3">
    <source>
        <dbReference type="EMBL" id="KAJ8437316.1"/>
    </source>
</evidence>
<dbReference type="Pfam" id="PF14111">
    <property type="entry name" value="DUF4283"/>
    <property type="match status" value="1"/>
</dbReference>
<dbReference type="Proteomes" id="UP001153076">
    <property type="component" value="Unassembled WGS sequence"/>
</dbReference>
<dbReference type="GO" id="GO:0003676">
    <property type="term" value="F:nucleic acid binding"/>
    <property type="evidence" value="ECO:0007669"/>
    <property type="project" value="InterPro"/>
</dbReference>
<organism evidence="3 4">
    <name type="scientific">Carnegiea gigantea</name>
    <dbReference type="NCBI Taxonomy" id="171969"/>
    <lineage>
        <taxon>Eukaryota</taxon>
        <taxon>Viridiplantae</taxon>
        <taxon>Streptophyta</taxon>
        <taxon>Embryophyta</taxon>
        <taxon>Tracheophyta</taxon>
        <taxon>Spermatophyta</taxon>
        <taxon>Magnoliopsida</taxon>
        <taxon>eudicotyledons</taxon>
        <taxon>Gunneridae</taxon>
        <taxon>Pentapetalae</taxon>
        <taxon>Caryophyllales</taxon>
        <taxon>Cactineae</taxon>
        <taxon>Cactaceae</taxon>
        <taxon>Cactoideae</taxon>
        <taxon>Echinocereeae</taxon>
        <taxon>Carnegiea</taxon>
    </lineage>
</organism>
<keyword evidence="1" id="KW-0863">Zinc-finger</keyword>
<dbReference type="AlphaFoldDB" id="A0A9Q1K6J8"/>
<name>A0A9Q1K6J8_9CARY</name>
<reference evidence="3" key="1">
    <citation type="submission" date="2022-04" db="EMBL/GenBank/DDBJ databases">
        <title>Carnegiea gigantea Genome sequencing and assembly v2.</title>
        <authorList>
            <person name="Copetti D."/>
            <person name="Sanderson M.J."/>
            <person name="Burquez A."/>
            <person name="Wojciechowski M.F."/>
        </authorList>
    </citation>
    <scope>NUCLEOTIDE SEQUENCE</scope>
    <source>
        <strain evidence="3">SGP5-SGP5p</strain>
        <tissue evidence="3">Aerial part</tissue>
    </source>
</reference>
<dbReference type="PANTHER" id="PTHR31286:SF167">
    <property type="entry name" value="OS09G0268800 PROTEIN"/>
    <property type="match status" value="1"/>
</dbReference>
<dbReference type="EMBL" id="JAKOGI010000306">
    <property type="protein sequence ID" value="KAJ8437316.1"/>
    <property type="molecule type" value="Genomic_DNA"/>
</dbReference>
<keyword evidence="4" id="KW-1185">Reference proteome</keyword>
<evidence type="ECO:0000259" key="2">
    <source>
        <dbReference type="PROSITE" id="PS50158"/>
    </source>
</evidence>
<accession>A0A9Q1K6J8</accession>
<dbReference type="InterPro" id="IPR025558">
    <property type="entry name" value="DUF4283"/>
</dbReference>
<dbReference type="OrthoDB" id="1433131at2759"/>
<evidence type="ECO:0000313" key="4">
    <source>
        <dbReference type="Proteomes" id="UP001153076"/>
    </source>
</evidence>
<proteinExistence type="predicted"/>
<sequence length="245" mass="27695">MGTGLEEAWQNLTLTEDEEKTVTVDDEEDLAKDEQIALCLLGRLHTDISFNTRAMKSILRNVWKPSKGLVIRDLDSNLFVFQFFNHADKEYVLNEGPWAFDGHILLLKQMSGLEIPSEVVFTTACFWVKAYDVPGKKQTTSFARALASNVGALVSYDESTTLGIDKALCFRVDIDVTKPLRLPDFCYDCGKLGHVLKGCETVEAEEGDLDLQYGAWLRASPMKSRRRNMESQLAEEKRLFRASRS</sequence>
<keyword evidence="1" id="KW-0862">Zinc</keyword>
<dbReference type="GO" id="GO:0008270">
    <property type="term" value="F:zinc ion binding"/>
    <property type="evidence" value="ECO:0007669"/>
    <property type="project" value="UniProtKB-KW"/>
</dbReference>
<keyword evidence="1" id="KW-0479">Metal-binding</keyword>
<dbReference type="InterPro" id="IPR001878">
    <property type="entry name" value="Znf_CCHC"/>
</dbReference>
<protein>
    <recommendedName>
        <fullName evidence="2">CCHC-type domain-containing protein</fullName>
    </recommendedName>
</protein>